<organism evidence="2 3">
    <name type="scientific">Eiseniibacteriota bacterium</name>
    <dbReference type="NCBI Taxonomy" id="2212470"/>
    <lineage>
        <taxon>Bacteria</taxon>
        <taxon>Candidatus Eiseniibacteriota</taxon>
    </lineage>
</organism>
<protein>
    <submittedName>
        <fullName evidence="2">Hemerythrin domain-containing protein</fullName>
    </submittedName>
</protein>
<dbReference type="Gene3D" id="1.20.120.520">
    <property type="entry name" value="nmb1532 protein domain like"/>
    <property type="match status" value="1"/>
</dbReference>
<dbReference type="InterPro" id="IPR012312">
    <property type="entry name" value="Hemerythrin-like"/>
</dbReference>
<accession>A0A933SDI7</accession>
<dbReference type="AlphaFoldDB" id="A0A933SDI7"/>
<dbReference type="Pfam" id="PF01814">
    <property type="entry name" value="Hemerythrin"/>
    <property type="match status" value="2"/>
</dbReference>
<dbReference type="PANTHER" id="PTHR39966">
    <property type="entry name" value="BLL2471 PROTEIN-RELATED"/>
    <property type="match status" value="1"/>
</dbReference>
<evidence type="ECO:0000313" key="2">
    <source>
        <dbReference type="EMBL" id="MBI5170566.1"/>
    </source>
</evidence>
<name>A0A933SDI7_UNCEI</name>
<feature type="domain" description="Hemerythrin-like" evidence="1">
    <location>
        <begin position="107"/>
        <end position="175"/>
    </location>
</feature>
<gene>
    <name evidence="2" type="ORF">HZA61_13845</name>
</gene>
<proteinExistence type="predicted"/>
<reference evidence="2" key="1">
    <citation type="submission" date="2020-07" db="EMBL/GenBank/DDBJ databases">
        <title>Huge and variable diversity of episymbiotic CPR bacteria and DPANN archaea in groundwater ecosystems.</title>
        <authorList>
            <person name="He C.Y."/>
            <person name="Keren R."/>
            <person name="Whittaker M."/>
            <person name="Farag I.F."/>
            <person name="Doudna J."/>
            <person name="Cate J.H.D."/>
            <person name="Banfield J.F."/>
        </authorList>
    </citation>
    <scope>NUCLEOTIDE SEQUENCE</scope>
    <source>
        <strain evidence="2">NC_groundwater_1813_Pr3_B-0.1um_71_17</strain>
    </source>
</reference>
<feature type="domain" description="Hemerythrin-like" evidence="1">
    <location>
        <begin position="5"/>
        <end position="103"/>
    </location>
</feature>
<sequence length="179" mass="19500">MSTDPIARLLSEHQDLMARLEPFRRAVSTAPEAADDATLAALREGARIMTTDLIAHAKREDDVFFPALEAAVGGAFGPTTVMRSEHASIHAGADEFHATLQELNEVQHPAIVEGGAKLRRLVEDAADPAALRTLGAQLLALIDDHFAKEEQILFPMSRNLLDESQLAVVAREMEELDAR</sequence>
<dbReference type="EMBL" id="JACRIW010000097">
    <property type="protein sequence ID" value="MBI5170566.1"/>
    <property type="molecule type" value="Genomic_DNA"/>
</dbReference>
<evidence type="ECO:0000259" key="1">
    <source>
        <dbReference type="Pfam" id="PF01814"/>
    </source>
</evidence>
<dbReference type="Proteomes" id="UP000696931">
    <property type="component" value="Unassembled WGS sequence"/>
</dbReference>
<evidence type="ECO:0000313" key="3">
    <source>
        <dbReference type="Proteomes" id="UP000696931"/>
    </source>
</evidence>
<comment type="caution">
    <text evidence="2">The sequence shown here is derived from an EMBL/GenBank/DDBJ whole genome shotgun (WGS) entry which is preliminary data.</text>
</comment>
<dbReference type="PANTHER" id="PTHR39966:SF3">
    <property type="entry name" value="DUF438 DOMAIN-CONTAINING PROTEIN"/>
    <property type="match status" value="1"/>
</dbReference>
<dbReference type="GO" id="GO:0005886">
    <property type="term" value="C:plasma membrane"/>
    <property type="evidence" value="ECO:0007669"/>
    <property type="project" value="TreeGrafter"/>
</dbReference>